<dbReference type="InterPro" id="IPR003870">
    <property type="entry name" value="DUF222"/>
</dbReference>
<dbReference type="InterPro" id="IPR003615">
    <property type="entry name" value="HNH_nuc"/>
</dbReference>
<evidence type="ECO:0000259" key="1">
    <source>
        <dbReference type="Pfam" id="PF02720"/>
    </source>
</evidence>
<reference evidence="2" key="1">
    <citation type="submission" date="2021-04" db="EMBL/GenBank/DDBJ databases">
        <title>Microbacterium tenobrionis sp. nov. and Microbacterium allomyrinae sp. nov., isolated from larvae of Tenobrio molitor and Allomyrina dichotoma, respectively.</title>
        <authorList>
            <person name="Lee S.D."/>
        </authorList>
    </citation>
    <scope>NUCLEOTIDE SEQUENCE</scope>
    <source>
        <strain evidence="2">BWT-G7</strain>
    </source>
</reference>
<evidence type="ECO:0000313" key="2">
    <source>
        <dbReference type="EMBL" id="MCC2033747.1"/>
    </source>
</evidence>
<dbReference type="EMBL" id="JAGTTN010000006">
    <property type="protein sequence ID" value="MCC2033747.1"/>
    <property type="molecule type" value="Genomic_DNA"/>
</dbReference>
<name>A0A9X1S4R8_9MICO</name>
<proteinExistence type="predicted"/>
<evidence type="ECO:0000313" key="3">
    <source>
        <dbReference type="Proteomes" id="UP001139354"/>
    </source>
</evidence>
<dbReference type="Proteomes" id="UP001139354">
    <property type="component" value="Unassembled WGS sequence"/>
</dbReference>
<protein>
    <submittedName>
        <fullName evidence="2">DUF222 domain-containing protein</fullName>
    </submittedName>
</protein>
<accession>A0A9X1S4R8</accession>
<dbReference type="RefSeq" id="WP_229385751.1">
    <property type="nucleotide sequence ID" value="NZ_JAGTTN010000006.1"/>
</dbReference>
<comment type="caution">
    <text evidence="2">The sequence shown here is derived from an EMBL/GenBank/DDBJ whole genome shotgun (WGS) entry which is preliminary data.</text>
</comment>
<sequence length="487" mass="53497">MTIPPFPVDEPAVSDEEWEARAESVWANEFFPDDQFGFAEAAEAAHASGATRVVASVERWLTDQRHRENLVERWVESVALAAKLQAAQAEILAEAQDLARDGASTRHDDLSIRSLAAELAVAVRMSDRTLEQHMNDAAMLRDRFAATLDEMRGGRMSRPHAQVIVDEGQRLADDEVRAEYERLVLKRRAHLTTGRLRAMAKSIAEQLDPVPMAERHRVAREERRIAMRDLDDSMSELWALIPTPLAHGIHDRITQMGRSIRDAAAAPADADPDAGAEAAAGAAAADERTLDQLRADVLCDLLLTGHATTAGVDRDGGEGIDAFRAIVQITVPVQTLLGDDSAVPTLAGTPIDADSARRLVAGATLWHRILTDPCTGEVRAVDRRFPLEAQRVFLRARDEHCRFPGCRQPVWRCDADHTIDHQYGGPTATCNLAHLCRRHHTLKGSTAWRVEQRDAGILVWTSPAGRAYTDTPAPMLRFIPAGASPPT</sequence>
<organism evidence="2 3">
    <name type="scientific">Microbacterium allomyrinae</name>
    <dbReference type="NCBI Taxonomy" id="2830666"/>
    <lineage>
        <taxon>Bacteria</taxon>
        <taxon>Bacillati</taxon>
        <taxon>Actinomycetota</taxon>
        <taxon>Actinomycetes</taxon>
        <taxon>Micrococcales</taxon>
        <taxon>Microbacteriaceae</taxon>
        <taxon>Microbacterium</taxon>
    </lineage>
</organism>
<dbReference type="AlphaFoldDB" id="A0A9X1S4R8"/>
<dbReference type="CDD" id="cd00085">
    <property type="entry name" value="HNHc"/>
    <property type="match status" value="1"/>
</dbReference>
<keyword evidence="3" id="KW-1185">Reference proteome</keyword>
<feature type="domain" description="DUF222" evidence="1">
    <location>
        <begin position="76"/>
        <end position="398"/>
    </location>
</feature>
<gene>
    <name evidence="2" type="ORF">KEC57_16300</name>
</gene>
<dbReference type="Pfam" id="PF02720">
    <property type="entry name" value="DUF222"/>
    <property type="match status" value="1"/>
</dbReference>